<comment type="similarity">
    <text evidence="1 9">Belongs to the endoribonuclease YbeY family.</text>
</comment>
<dbReference type="GO" id="GO:0004521">
    <property type="term" value="F:RNA endonuclease activity"/>
    <property type="evidence" value="ECO:0007669"/>
    <property type="project" value="UniProtKB-UniRule"/>
</dbReference>
<evidence type="ECO:0000256" key="3">
    <source>
        <dbReference type="ARBA" id="ARBA00022552"/>
    </source>
</evidence>
<dbReference type="GO" id="GO:0005737">
    <property type="term" value="C:cytoplasm"/>
    <property type="evidence" value="ECO:0007669"/>
    <property type="project" value="UniProtKB-SubCell"/>
</dbReference>
<dbReference type="NCBIfam" id="TIGR00043">
    <property type="entry name" value="rRNA maturation RNase YbeY"/>
    <property type="match status" value="1"/>
</dbReference>
<evidence type="ECO:0000256" key="2">
    <source>
        <dbReference type="ARBA" id="ARBA00022517"/>
    </source>
</evidence>
<dbReference type="Pfam" id="PF02130">
    <property type="entry name" value="YbeY"/>
    <property type="match status" value="1"/>
</dbReference>
<feature type="binding site" evidence="9">
    <location>
        <position position="138"/>
    </location>
    <ligand>
        <name>Zn(2+)</name>
        <dbReference type="ChEBI" id="CHEBI:29105"/>
        <note>catalytic</note>
    </ligand>
</feature>
<dbReference type="PANTHER" id="PTHR46986:SF1">
    <property type="entry name" value="ENDORIBONUCLEASE YBEY, CHLOROPLASTIC"/>
    <property type="match status" value="1"/>
</dbReference>
<gene>
    <name evidence="10" type="primary">rnrY</name>
    <name evidence="9" type="synonym">ybeY</name>
    <name evidence="10" type="ORF">LFUMFP_250009</name>
</gene>
<dbReference type="EC" id="3.1.-.-" evidence="9"/>
<evidence type="ECO:0000256" key="7">
    <source>
        <dbReference type="ARBA" id="ARBA00022801"/>
    </source>
</evidence>
<dbReference type="PROSITE" id="PS01306">
    <property type="entry name" value="UPF0054"/>
    <property type="match status" value="1"/>
</dbReference>
<comment type="function">
    <text evidence="9">Single strand-specific metallo-endoribonuclease involved in late-stage 70S ribosome quality control and in maturation of the 3' terminus of the 16S rRNA.</text>
</comment>
<dbReference type="Proteomes" id="UP000238739">
    <property type="component" value="Unassembled WGS sequence"/>
</dbReference>
<keyword evidence="11" id="KW-1185">Reference proteome</keyword>
<evidence type="ECO:0000313" key="11">
    <source>
        <dbReference type="Proteomes" id="UP000238739"/>
    </source>
</evidence>
<feature type="binding site" evidence="9">
    <location>
        <position position="134"/>
    </location>
    <ligand>
        <name>Zn(2+)</name>
        <dbReference type="ChEBI" id="CHEBI:29105"/>
        <note>catalytic</note>
    </ligand>
</feature>
<organism evidence="10 11">
    <name type="scientific">Latilactobacillus fuchuensis</name>
    <dbReference type="NCBI Taxonomy" id="164393"/>
    <lineage>
        <taxon>Bacteria</taxon>
        <taxon>Bacillati</taxon>
        <taxon>Bacillota</taxon>
        <taxon>Bacilli</taxon>
        <taxon>Lactobacillales</taxon>
        <taxon>Lactobacillaceae</taxon>
        <taxon>Latilactobacillus</taxon>
    </lineage>
</organism>
<evidence type="ECO:0000256" key="5">
    <source>
        <dbReference type="ARBA" id="ARBA00022723"/>
    </source>
</evidence>
<comment type="subcellular location">
    <subcellularLocation>
        <location evidence="9">Cytoplasm</location>
    </subcellularLocation>
</comment>
<keyword evidence="7 9" id="KW-0378">Hydrolase</keyword>
<feature type="binding site" evidence="9">
    <location>
        <position position="144"/>
    </location>
    <ligand>
        <name>Zn(2+)</name>
        <dbReference type="ChEBI" id="CHEBI:29105"/>
        <note>catalytic</note>
    </ligand>
</feature>
<dbReference type="GO" id="GO:0008270">
    <property type="term" value="F:zinc ion binding"/>
    <property type="evidence" value="ECO:0007669"/>
    <property type="project" value="UniProtKB-UniRule"/>
</dbReference>
<protein>
    <recommendedName>
        <fullName evidence="9">Endoribonuclease YbeY</fullName>
        <ecNumber evidence="9">3.1.-.-</ecNumber>
    </recommendedName>
</protein>
<dbReference type="HAMAP" id="MF_00009">
    <property type="entry name" value="Endoribonucl_YbeY"/>
    <property type="match status" value="1"/>
</dbReference>
<dbReference type="Gene3D" id="3.40.390.30">
    <property type="entry name" value="Metalloproteases ('zincins'), catalytic domain"/>
    <property type="match status" value="1"/>
</dbReference>
<dbReference type="InterPro" id="IPR020549">
    <property type="entry name" value="YbeY_CS"/>
</dbReference>
<dbReference type="SUPFAM" id="SSF55486">
    <property type="entry name" value="Metalloproteases ('zincins'), catalytic domain"/>
    <property type="match status" value="1"/>
</dbReference>
<evidence type="ECO:0000256" key="4">
    <source>
        <dbReference type="ARBA" id="ARBA00022722"/>
    </source>
</evidence>
<dbReference type="AlphaFoldDB" id="A0A2N9DVH1"/>
<keyword evidence="5 9" id="KW-0479">Metal-binding</keyword>
<dbReference type="GO" id="GO:0004222">
    <property type="term" value="F:metalloendopeptidase activity"/>
    <property type="evidence" value="ECO:0007669"/>
    <property type="project" value="InterPro"/>
</dbReference>
<sequence>MRIEESGNLAMDIQIVDETKQVPEAQIKLVTDILQFAGKELKLADDTEMSVTFVTNNRIQEINREYRDTDRATDVISFAIEEDPEGEGLPANFEELFDIPKNIGDLFVSPEKAAEQAKTYGHSYERELGYTMVHGFLHLNGYDHIHSEDEAQMIPLQETILDEFGLQR</sequence>
<evidence type="ECO:0000256" key="8">
    <source>
        <dbReference type="ARBA" id="ARBA00022833"/>
    </source>
</evidence>
<dbReference type="PANTHER" id="PTHR46986">
    <property type="entry name" value="ENDORIBONUCLEASE YBEY, CHLOROPLASTIC"/>
    <property type="match status" value="1"/>
</dbReference>
<dbReference type="GO" id="GO:0006364">
    <property type="term" value="P:rRNA processing"/>
    <property type="evidence" value="ECO:0007669"/>
    <property type="project" value="UniProtKB-UniRule"/>
</dbReference>
<keyword evidence="9" id="KW-0963">Cytoplasm</keyword>
<comment type="caution">
    <text evidence="10">The sequence shown here is derived from an EMBL/GenBank/DDBJ whole genome shotgun (WGS) entry which is preliminary data.</text>
</comment>
<comment type="cofactor">
    <cofactor evidence="9">
        <name>Zn(2+)</name>
        <dbReference type="ChEBI" id="CHEBI:29105"/>
    </cofactor>
    <text evidence="9">Binds 1 zinc ion.</text>
</comment>
<proteinExistence type="inferred from homology"/>
<evidence type="ECO:0000256" key="6">
    <source>
        <dbReference type="ARBA" id="ARBA00022759"/>
    </source>
</evidence>
<keyword evidence="3 9" id="KW-0698">rRNA processing</keyword>
<evidence type="ECO:0000256" key="9">
    <source>
        <dbReference type="HAMAP-Rule" id="MF_00009"/>
    </source>
</evidence>
<accession>A0A2N9DVH1</accession>
<keyword evidence="8 9" id="KW-0862">Zinc</keyword>
<keyword evidence="4 9" id="KW-0540">Nuclease</keyword>
<keyword evidence="6 9" id="KW-0255">Endonuclease</keyword>
<reference evidence="10" key="1">
    <citation type="submission" date="2018-01" db="EMBL/GenBank/DDBJ databases">
        <authorList>
            <person name="Chaillou S."/>
        </authorList>
    </citation>
    <scope>NUCLEOTIDE SEQUENCE [LARGE SCALE GENOMIC DNA]</scope>
    <source>
        <strain evidence="10">MFPC41A2801</strain>
    </source>
</reference>
<keyword evidence="2 9" id="KW-0690">Ribosome biogenesis</keyword>
<dbReference type="EMBL" id="OGVC01000018">
    <property type="protein sequence ID" value="SPC38507.1"/>
    <property type="molecule type" value="Genomic_DNA"/>
</dbReference>
<evidence type="ECO:0000313" key="10">
    <source>
        <dbReference type="EMBL" id="SPC38507.1"/>
    </source>
</evidence>
<dbReference type="InterPro" id="IPR002036">
    <property type="entry name" value="YbeY"/>
</dbReference>
<dbReference type="InterPro" id="IPR023091">
    <property type="entry name" value="MetalPrtase_cat_dom_sf_prd"/>
</dbReference>
<name>A0A2N9DVH1_9LACO</name>
<evidence type="ECO:0000256" key="1">
    <source>
        <dbReference type="ARBA" id="ARBA00010875"/>
    </source>
</evidence>